<dbReference type="Pfam" id="PF01266">
    <property type="entry name" value="DAO"/>
    <property type="match status" value="1"/>
</dbReference>
<dbReference type="InterPro" id="IPR006076">
    <property type="entry name" value="FAD-dep_OxRdtase"/>
</dbReference>
<evidence type="ECO:0000313" key="4">
    <source>
        <dbReference type="EMBL" id="NDW43854.1"/>
    </source>
</evidence>
<evidence type="ECO:0000256" key="1">
    <source>
        <dbReference type="ARBA" id="ARBA00023002"/>
    </source>
</evidence>
<feature type="domain" description="FAD dependent oxidoreductase" evidence="3">
    <location>
        <begin position="8"/>
        <end position="397"/>
    </location>
</feature>
<dbReference type="GO" id="GO:0005737">
    <property type="term" value="C:cytoplasm"/>
    <property type="evidence" value="ECO:0007669"/>
    <property type="project" value="TreeGrafter"/>
</dbReference>
<comment type="caution">
    <text evidence="4">The sequence shown here is derived from an EMBL/GenBank/DDBJ whole genome shotgun (WGS) entry which is preliminary data.</text>
</comment>
<dbReference type="Gene3D" id="3.30.9.10">
    <property type="entry name" value="D-Amino Acid Oxidase, subunit A, domain 2"/>
    <property type="match status" value="1"/>
</dbReference>
<keyword evidence="1" id="KW-0560">Oxidoreductase</keyword>
<dbReference type="InterPro" id="IPR036188">
    <property type="entry name" value="FAD/NAD-bd_sf"/>
</dbReference>
<dbReference type="EMBL" id="JAAGOX010000003">
    <property type="protein sequence ID" value="NDW43854.1"/>
    <property type="molecule type" value="Genomic_DNA"/>
</dbReference>
<name>A0A6B2NNI6_9RHOB</name>
<feature type="transmembrane region" description="Helical" evidence="2">
    <location>
        <begin position="7"/>
        <end position="24"/>
    </location>
</feature>
<gene>
    <name evidence="4" type="ORF">G0P99_02650</name>
</gene>
<dbReference type="Gene3D" id="3.50.50.60">
    <property type="entry name" value="FAD/NAD(P)-binding domain"/>
    <property type="match status" value="2"/>
</dbReference>
<evidence type="ECO:0000256" key="2">
    <source>
        <dbReference type="SAM" id="Phobius"/>
    </source>
</evidence>
<dbReference type="AlphaFoldDB" id="A0A6B2NNI6"/>
<sequence length="420" mass="44756">MNETVKTIAIIGAGIVGVSTAIWLQRDGHRVILIDRAGPAEGTSFGNGGVLASCSIVPVTGPGLIAKAPGMLFSPNQPLFLRWGYLPRLAPWLIKYLGHANAAAATHTANAMAQIVGDSLADHLALAQGTGAEKWVVPSDYLFIYNDRAHYQGDAFGWGLRRQNGFVWDEMEAAEFRAYDPVFSEDLRFAVRLKDHGRIADPGQYVKDLAAHVVAQGGQLITAAVEDIVRENGRVTGVRAGGQTIACDAAVVATGVWSGPLAKKLGLDVPLESERGYHIEFWNPSFMPKSPVMVAARKFVATPMEGRLRLAGVVEFGGLENGPSKAPIDLLKRSAAAVFPGLKADEVTEWMGHRPAPADSIPVIGELPHIKGAYTGFGHHHVGLTGGPKTGRILAQLISGRQPNVDLSAYSPARYAKAGQ</sequence>
<dbReference type="PANTHER" id="PTHR13847:SF289">
    <property type="entry name" value="GLYCINE OXIDASE"/>
    <property type="match status" value="1"/>
</dbReference>
<dbReference type="SUPFAM" id="SSF54373">
    <property type="entry name" value="FAD-linked reductases, C-terminal domain"/>
    <property type="match status" value="1"/>
</dbReference>
<evidence type="ECO:0000259" key="3">
    <source>
        <dbReference type="Pfam" id="PF01266"/>
    </source>
</evidence>
<dbReference type="RefSeq" id="WP_164127424.1">
    <property type="nucleotide sequence ID" value="NZ_JAAGOX010000003.1"/>
</dbReference>
<dbReference type="SUPFAM" id="SSF51905">
    <property type="entry name" value="FAD/NAD(P)-binding domain"/>
    <property type="match status" value="1"/>
</dbReference>
<keyword evidence="2" id="KW-0812">Transmembrane</keyword>
<keyword evidence="2" id="KW-0472">Membrane</keyword>
<accession>A0A6B2NNI6</accession>
<proteinExistence type="predicted"/>
<organism evidence="4">
    <name type="scientific">Ruegeria sp. PrR005</name>
    <dbReference type="NCBI Taxonomy" id="2706882"/>
    <lineage>
        <taxon>Bacteria</taxon>
        <taxon>Pseudomonadati</taxon>
        <taxon>Pseudomonadota</taxon>
        <taxon>Alphaproteobacteria</taxon>
        <taxon>Rhodobacterales</taxon>
        <taxon>Roseobacteraceae</taxon>
        <taxon>Ruegeria</taxon>
    </lineage>
</organism>
<dbReference type="GO" id="GO:0016491">
    <property type="term" value="F:oxidoreductase activity"/>
    <property type="evidence" value="ECO:0007669"/>
    <property type="project" value="UniProtKB-KW"/>
</dbReference>
<keyword evidence="2" id="KW-1133">Transmembrane helix</keyword>
<protein>
    <submittedName>
        <fullName evidence="4">FAD-dependent oxidoreductase</fullName>
    </submittedName>
</protein>
<reference evidence="4" key="1">
    <citation type="submission" date="2020-02" db="EMBL/GenBank/DDBJ databases">
        <title>Delineation of the pyrene-degrading pathway in Roseobacter clade bacteria by genomic analysis.</title>
        <authorList>
            <person name="Zhou H."/>
            <person name="Wang H."/>
        </authorList>
    </citation>
    <scope>NUCLEOTIDE SEQUENCE</scope>
    <source>
        <strain evidence="4">PrR005</strain>
    </source>
</reference>
<dbReference type="PANTHER" id="PTHR13847">
    <property type="entry name" value="SARCOSINE DEHYDROGENASE-RELATED"/>
    <property type="match status" value="1"/>
</dbReference>